<dbReference type="Gene3D" id="1.10.10.2910">
    <property type="match status" value="1"/>
</dbReference>
<organism evidence="2 3">
    <name type="scientific">Pontixanthobacter aestiaquae</name>
    <dbReference type="NCBI Taxonomy" id="1509367"/>
    <lineage>
        <taxon>Bacteria</taxon>
        <taxon>Pseudomonadati</taxon>
        <taxon>Pseudomonadota</taxon>
        <taxon>Alphaproteobacteria</taxon>
        <taxon>Sphingomonadales</taxon>
        <taxon>Erythrobacteraceae</taxon>
        <taxon>Pontixanthobacter</taxon>
    </lineage>
</organism>
<name>A0A844ZBQ8_9SPHN</name>
<evidence type="ECO:0000259" key="1">
    <source>
        <dbReference type="Pfam" id="PF06114"/>
    </source>
</evidence>
<evidence type="ECO:0000313" key="3">
    <source>
        <dbReference type="Proteomes" id="UP000460290"/>
    </source>
</evidence>
<dbReference type="PANTHER" id="PTHR43236:SF2">
    <property type="entry name" value="BLL0069 PROTEIN"/>
    <property type="match status" value="1"/>
</dbReference>
<dbReference type="EMBL" id="WTYZ01000001">
    <property type="protein sequence ID" value="MXO84340.1"/>
    <property type="molecule type" value="Genomic_DNA"/>
</dbReference>
<sequence>MTISRLDLDGIGSPNALAAKIHELVLDMPDVVPLETLCSRFDIEAITEIDTGGFEAALIMDELKASGSIVLARGRRPERRRFSIAHELGHFLIPSHRPHPDHPFECSLSDFHLLDAKDQNRRRRIEAEANRFAAKLLMPPSRVRKAIGLSGTTLESVVSTAKSFGVSKEAMARAWVDAHREPVAVVISRNSEVQRFYRSEDFPWINVRIGQSLPSGSIAEEHNKAPGIYSAIEEIEPDIWFDERNASRVLVLSEQVLGQQNGYAMILLQAELDED</sequence>
<protein>
    <submittedName>
        <fullName evidence="2">ImmA/IrrE family metallo-endopeptidase</fullName>
    </submittedName>
</protein>
<comment type="caution">
    <text evidence="2">The sequence shown here is derived from an EMBL/GenBank/DDBJ whole genome shotgun (WGS) entry which is preliminary data.</text>
</comment>
<gene>
    <name evidence="2" type="ORF">GRI35_13270</name>
</gene>
<dbReference type="PANTHER" id="PTHR43236">
    <property type="entry name" value="ANTITOXIN HIGA1"/>
    <property type="match status" value="1"/>
</dbReference>
<dbReference type="OrthoDB" id="9794834at2"/>
<dbReference type="InterPro" id="IPR052345">
    <property type="entry name" value="Rad_response_metalloprotease"/>
</dbReference>
<proteinExistence type="predicted"/>
<keyword evidence="3" id="KW-1185">Reference proteome</keyword>
<dbReference type="Pfam" id="PF06114">
    <property type="entry name" value="Peptidase_M78"/>
    <property type="match status" value="1"/>
</dbReference>
<dbReference type="Proteomes" id="UP000460290">
    <property type="component" value="Unassembled WGS sequence"/>
</dbReference>
<reference evidence="2 3" key="1">
    <citation type="submission" date="2019-12" db="EMBL/GenBank/DDBJ databases">
        <title>Genomic-based taxomic classification of the family Erythrobacteraceae.</title>
        <authorList>
            <person name="Xu L."/>
        </authorList>
    </citation>
    <scope>NUCLEOTIDE SEQUENCE [LARGE SCALE GENOMIC DNA]</scope>
    <source>
        <strain evidence="2 3">KCTC 42006</strain>
    </source>
</reference>
<dbReference type="InterPro" id="IPR010359">
    <property type="entry name" value="IrrE_HExxH"/>
</dbReference>
<dbReference type="AlphaFoldDB" id="A0A844ZBQ8"/>
<accession>A0A844ZBQ8</accession>
<dbReference type="RefSeq" id="WP_160614589.1">
    <property type="nucleotide sequence ID" value="NZ_JAUFQM010000001.1"/>
</dbReference>
<feature type="domain" description="IrrE N-terminal-like" evidence="1">
    <location>
        <begin position="66"/>
        <end position="173"/>
    </location>
</feature>
<evidence type="ECO:0000313" key="2">
    <source>
        <dbReference type="EMBL" id="MXO84340.1"/>
    </source>
</evidence>